<proteinExistence type="predicted"/>
<accession>A0A2X4THM3</accession>
<organism evidence="1 2">
    <name type="scientific">Salmonella enterica subsp. arizonae</name>
    <dbReference type="NCBI Taxonomy" id="59203"/>
    <lineage>
        <taxon>Bacteria</taxon>
        <taxon>Pseudomonadati</taxon>
        <taxon>Pseudomonadota</taxon>
        <taxon>Gammaproteobacteria</taxon>
        <taxon>Enterobacterales</taxon>
        <taxon>Enterobacteriaceae</taxon>
        <taxon>Salmonella</taxon>
    </lineage>
</organism>
<dbReference type="InterPro" id="IPR045681">
    <property type="entry name" value="DUF6201"/>
</dbReference>
<protein>
    <submittedName>
        <fullName evidence="1">Uncharacterized protein</fullName>
    </submittedName>
</protein>
<keyword evidence="2" id="KW-1185">Reference proteome</keyword>
<name>A0A2X4THM3_SALER</name>
<sequence length="153" mass="17512">MMKRVTSALFIVVLMVAWIILPSTIIPYSYSKVFEINSPDNKYKVIVYHGGIISPMSLYKYLKDEDYFFIIYNASGEVVFKPSPYYGTSNMGAYDGIEFQYGDSHSLLYQDQKAMIHTNSLSDKKSVNIEIIRGGMNFLILIKNSNQSFRQVS</sequence>
<dbReference type="AlphaFoldDB" id="A0A2X4THM3"/>
<evidence type="ECO:0000313" key="1">
    <source>
        <dbReference type="EMBL" id="SQI26907.1"/>
    </source>
</evidence>
<evidence type="ECO:0000313" key="2">
    <source>
        <dbReference type="Proteomes" id="UP000248731"/>
    </source>
</evidence>
<reference evidence="1 2" key="1">
    <citation type="submission" date="2018-06" db="EMBL/GenBank/DDBJ databases">
        <authorList>
            <consortium name="Pathogen Informatics"/>
            <person name="Doyle S."/>
        </authorList>
    </citation>
    <scope>NUCLEOTIDE SEQUENCE [LARGE SCALE GENOMIC DNA]</scope>
    <source>
        <strain evidence="1 2">NCTC7307</strain>
    </source>
</reference>
<dbReference type="EMBL" id="LS483466">
    <property type="protein sequence ID" value="SQI26907.1"/>
    <property type="molecule type" value="Genomic_DNA"/>
</dbReference>
<dbReference type="Pfam" id="PF19703">
    <property type="entry name" value="DUF6201"/>
    <property type="match status" value="1"/>
</dbReference>
<gene>
    <name evidence="1" type="ORF">NCTC7307_04278</name>
</gene>
<dbReference type="Proteomes" id="UP000248731">
    <property type="component" value="Chromosome 1"/>
</dbReference>